<gene>
    <name evidence="2" type="ORF">HF519_17365</name>
</gene>
<feature type="compositionally biased region" description="Basic and acidic residues" evidence="1">
    <location>
        <begin position="84"/>
        <end position="96"/>
    </location>
</feature>
<accession>A0A848DL93</accession>
<sequence length="96" mass="9793">MLARKPVLRRLPALQVTFPACAIGAVACLPFTPGLLTDPGAAPPAAVAGLMSRRPVAETPGPPDRCAHGAGPGRVAGARSVPELTRRSHHEATSLS</sequence>
<evidence type="ECO:0000256" key="1">
    <source>
        <dbReference type="SAM" id="MobiDB-lite"/>
    </source>
</evidence>
<dbReference type="RefSeq" id="WP_169414011.1">
    <property type="nucleotide sequence ID" value="NZ_JAAXKZ010000064.1"/>
</dbReference>
<reference evidence="2 3" key="1">
    <citation type="submission" date="2020-04" db="EMBL/GenBank/DDBJ databases">
        <authorList>
            <person name="Klaysubun C."/>
            <person name="Duangmal K."/>
            <person name="Lipun K."/>
        </authorList>
    </citation>
    <scope>NUCLEOTIDE SEQUENCE [LARGE SCALE GENOMIC DNA]</scope>
    <source>
        <strain evidence="2 3">DSM 45300</strain>
    </source>
</reference>
<evidence type="ECO:0000313" key="3">
    <source>
        <dbReference type="Proteomes" id="UP000586918"/>
    </source>
</evidence>
<dbReference type="AlphaFoldDB" id="A0A848DL93"/>
<name>A0A848DL93_9PSEU</name>
<proteinExistence type="predicted"/>
<comment type="caution">
    <text evidence="2">The sequence shown here is derived from an EMBL/GenBank/DDBJ whole genome shotgun (WGS) entry which is preliminary data.</text>
</comment>
<feature type="region of interest" description="Disordered" evidence="1">
    <location>
        <begin position="54"/>
        <end position="96"/>
    </location>
</feature>
<dbReference type="EMBL" id="JAAXKZ010000064">
    <property type="protein sequence ID" value="NMH93309.1"/>
    <property type="molecule type" value="Genomic_DNA"/>
</dbReference>
<keyword evidence="3" id="KW-1185">Reference proteome</keyword>
<evidence type="ECO:0000313" key="2">
    <source>
        <dbReference type="EMBL" id="NMH93309.1"/>
    </source>
</evidence>
<dbReference type="Proteomes" id="UP000586918">
    <property type="component" value="Unassembled WGS sequence"/>
</dbReference>
<protein>
    <submittedName>
        <fullName evidence="2">Uncharacterized protein</fullName>
    </submittedName>
</protein>
<dbReference type="PROSITE" id="PS51257">
    <property type="entry name" value="PROKAR_LIPOPROTEIN"/>
    <property type="match status" value="1"/>
</dbReference>
<organism evidence="2 3">
    <name type="scientific">Pseudonocardia bannensis</name>
    <dbReference type="NCBI Taxonomy" id="630973"/>
    <lineage>
        <taxon>Bacteria</taxon>
        <taxon>Bacillati</taxon>
        <taxon>Actinomycetota</taxon>
        <taxon>Actinomycetes</taxon>
        <taxon>Pseudonocardiales</taxon>
        <taxon>Pseudonocardiaceae</taxon>
        <taxon>Pseudonocardia</taxon>
    </lineage>
</organism>